<keyword evidence="1" id="KW-1133">Transmembrane helix</keyword>
<dbReference type="Proteomes" id="UP001444625">
    <property type="component" value="Unassembled WGS sequence"/>
</dbReference>
<feature type="transmembrane region" description="Helical" evidence="1">
    <location>
        <begin position="133"/>
        <end position="155"/>
    </location>
</feature>
<evidence type="ECO:0008006" key="4">
    <source>
        <dbReference type="Google" id="ProtNLM"/>
    </source>
</evidence>
<feature type="transmembrane region" description="Helical" evidence="1">
    <location>
        <begin position="39"/>
        <end position="59"/>
    </location>
</feature>
<organism evidence="2 3">
    <name type="scientific">Ornithinibacillus xuwenensis</name>
    <dbReference type="NCBI Taxonomy" id="3144668"/>
    <lineage>
        <taxon>Bacteria</taxon>
        <taxon>Bacillati</taxon>
        <taxon>Bacillota</taxon>
        <taxon>Bacilli</taxon>
        <taxon>Bacillales</taxon>
        <taxon>Bacillaceae</taxon>
        <taxon>Ornithinibacillus</taxon>
    </lineage>
</organism>
<reference evidence="2 3" key="1">
    <citation type="submission" date="2024-05" db="EMBL/GenBank/DDBJ databases">
        <authorList>
            <person name="Haq I."/>
            <person name="Ullah Z."/>
            <person name="Ahmad R."/>
            <person name="Li M."/>
            <person name="Tong Y."/>
        </authorList>
    </citation>
    <scope>NUCLEOTIDE SEQUENCE [LARGE SCALE GENOMIC DNA]</scope>
    <source>
        <strain evidence="2 3">16A2E</strain>
    </source>
</reference>
<keyword evidence="3" id="KW-1185">Reference proteome</keyword>
<feature type="transmembrane region" description="Helical" evidence="1">
    <location>
        <begin position="65"/>
        <end position="98"/>
    </location>
</feature>
<dbReference type="RefSeq" id="WP_345825887.1">
    <property type="nucleotide sequence ID" value="NZ_JBDIML010000005.1"/>
</dbReference>
<gene>
    <name evidence="2" type="ORF">ABC228_14550</name>
</gene>
<accession>A0ABU9XK74</accession>
<comment type="caution">
    <text evidence="2">The sequence shown here is derived from an EMBL/GenBank/DDBJ whole genome shotgun (WGS) entry which is preliminary data.</text>
</comment>
<proteinExistence type="predicted"/>
<feature type="transmembrane region" description="Helical" evidence="1">
    <location>
        <begin position="257"/>
        <end position="278"/>
    </location>
</feature>
<evidence type="ECO:0000313" key="3">
    <source>
        <dbReference type="Proteomes" id="UP001444625"/>
    </source>
</evidence>
<dbReference type="EMBL" id="JBDIML010000005">
    <property type="protein sequence ID" value="MEN2768400.1"/>
    <property type="molecule type" value="Genomic_DNA"/>
</dbReference>
<evidence type="ECO:0000256" key="1">
    <source>
        <dbReference type="SAM" id="Phobius"/>
    </source>
</evidence>
<evidence type="ECO:0000313" key="2">
    <source>
        <dbReference type="EMBL" id="MEN2768400.1"/>
    </source>
</evidence>
<feature type="transmembrane region" description="Helical" evidence="1">
    <location>
        <begin position="110"/>
        <end position="127"/>
    </location>
</feature>
<keyword evidence="1" id="KW-0472">Membrane</keyword>
<feature type="transmembrane region" description="Helical" evidence="1">
    <location>
        <begin position="167"/>
        <end position="186"/>
    </location>
</feature>
<protein>
    <recommendedName>
        <fullName evidence="4">DUF4129 domain-containing protein</fullName>
    </recommendedName>
</protein>
<keyword evidence="1" id="KW-0812">Transmembrane</keyword>
<sequence>MQNQHTPITNAYHFISEGIILYLIVLPFMFYYYDAVPGWNYLLLLAGTCLLFLLFSNLTKSNLPYIVVIPVIILSFYLIGYTLSLSILFTGVLVWRYVAIRSKAFLSNEANYLIITFLLTLLGLFILKEFYVILFLFVQIFTILIGFTVSNLVVIEKEERRQVNRSVWLKWGSFFSIITILILSLADTATIFTKGVWEFFGNTLTLLVSGVAKVLEFLNINDLFHPENEEQQSEEIGMSQEQTPLPEFENHDGNFDIFFAIVVTVMLIFLLVIIYRVLKSKPKEENHSDAVDFMKTEEKLKRPKRMLSRPFKRRKVRIKHPIRKLVYEFEQKAASLELGRRSYESIENWFNRVGLEGNIDIYQKVRYGEQEVTTLEEKDLRYTLRELEDKLLHISQNST</sequence>
<name>A0ABU9XK74_9BACI</name>
<feature type="transmembrane region" description="Helical" evidence="1">
    <location>
        <begin position="12"/>
        <end position="32"/>
    </location>
</feature>